<keyword evidence="1 3" id="KW-0853">WD repeat</keyword>
<feature type="repeat" description="WD" evidence="3">
    <location>
        <begin position="1360"/>
        <end position="1394"/>
    </location>
</feature>
<evidence type="ECO:0000313" key="7">
    <source>
        <dbReference type="EMBL" id="KAF5684507.1"/>
    </source>
</evidence>
<keyword evidence="2" id="KW-0677">Repeat</keyword>
<dbReference type="GO" id="GO:0009116">
    <property type="term" value="P:nucleoside metabolic process"/>
    <property type="evidence" value="ECO:0007669"/>
    <property type="project" value="InterPro"/>
</dbReference>
<feature type="repeat" description="WD" evidence="3">
    <location>
        <begin position="1662"/>
        <end position="1703"/>
    </location>
</feature>
<feature type="repeat" description="WD" evidence="3">
    <location>
        <begin position="1620"/>
        <end position="1655"/>
    </location>
</feature>
<evidence type="ECO:0000313" key="8">
    <source>
        <dbReference type="Proteomes" id="UP000572754"/>
    </source>
</evidence>
<proteinExistence type="predicted"/>
<reference evidence="7 8" key="2">
    <citation type="submission" date="2020-05" db="EMBL/GenBank/DDBJ databases">
        <title>Identification and distribution of gene clusters putatively required for synthesis of sphingolipid metabolism inhibitors in phylogenetically diverse species of the filamentous fungus Fusarium.</title>
        <authorList>
            <person name="Kim H.-S."/>
            <person name="Busman M."/>
            <person name="Brown D.W."/>
            <person name="Divon H."/>
            <person name="Uhlig S."/>
            <person name="Proctor R.H."/>
        </authorList>
    </citation>
    <scope>NUCLEOTIDE SEQUENCE [LARGE SCALE GENOMIC DNA]</scope>
    <source>
        <strain evidence="7 8">NRRL 25331</strain>
    </source>
</reference>
<name>A0A8H5UAR5_FUSCI</name>
<evidence type="ECO:0000259" key="6">
    <source>
        <dbReference type="Pfam" id="PF24883"/>
    </source>
</evidence>
<sequence length="2110" mass="235889">MAMSPYQNFRQRRNIIFIEPESPAGHRPTITDTDGSTLYETFRFPLRTAIIEHDDTTALKKYLGNAPWAIKRGHPLGMGSDPFIVAATHGSLHSLRILLDHYAHFMKPSGRTDLDGRCYDVLNTAARCGQLEVVKVLLDHPLLQIDLHHNYHGFTPIMAAADIFDWAADAFDSAVDTFDWRNNLDGKEAVINLLLDRGAHASDADYVWDFCDNPVTGEPKDKRIPTFMALKLATEWAGPDLIRRLIQSGADPNIKIMENKDDRVRTDITIISTASRCANVDALKVLLDCVGKVGDVADAVAYRDSWGSMPIHGACQVSMEEDPREEARSWLGPPSQTNGQGTVAGEFEPFKNPPTVSFPHISPNLSFSILTMSGDNATFESEEYTVGWVCALPLEMAAARGMLDKIHPKLAQQDPDDHNSYILGEIQGHKIAIACLPAGIYGISPAATVAKDLLRTFKSIRFGLLVGIGGGAPSPQHDIRLGDVVISQPSGTSGGVVQHDRGKILPEGKFQRTGSQYTPPQILLSALSCLQATHMTEESRVPEFLSQLNAKTSKRMKGKFSYPGILNDRLYQAEYDHANQGNATCVQCDESKIINREDRGDTDPYFHYGIIASGNQVIKEGKTRERLSQEYGALCFEMEAAGLYNFPCLVIRGICDYADSHKNKNWQEYAAATAAAFAKELLLFIPPNQVLQEKKLMSELVSIAKDQLETTAQSLNEQKHIRKTLDNRPLDLHIAHSARCDSEDVKKSPRCEPGTRARILELIQNWADQDSGLPLLWLIGPAGTGKSTLARSVIDSLESKKSVAAGYMFKRGEQDRNDTNRLFSTLAMQMADTVSLFEESLRNSLEGLDKDAVDKSSLENQFQKLLWDPLESLEFTEANHLPRIVIIDALDECERLENLPRILGLFSKLCTSSTLPLRVFITSRYAPEIVEAFDPLLQNKTVHTLELHREFSGDTALDIRNFLEARFADIKYKRRVQKDPWPTIDELDRLVQLSTTPEPLFIYAATLCRFVSDKNRGPIQQLIMWLEQGSKSQLHQIYSPILDQAFSGFDEKEFRHKLRFLGTIVLLARPLSAKSLTLLLRTDLDEISWWVPRLYAVLHVPSELYQPIQLLHKSFSDFLTSDEDSGCNKYRINTVEIHANLSEACIQCMEAKLRQDICKVQKPGTTKDEIDTDLIHRCIPAELEYACTYWFLHLKRSDRSLSSFTYTFLYEHLLHWIEVLSLLGRLADGACHDLHQDFIPFVQDSVRVIVAFITIIELAPLQIYGSSIFFSPTGSIVRQKFWHQRMPKTGDIKGVEAQWSARLQVIQNSGRTVHLHAFSPNYHFLASSVESGFGESEIQLRSNINIGTHLYALPFTGSRIEAIAFSADSRHLAAADFNGHIQFWDVKSGHTQQMDIGCKRQLAAIKFSSDLNLVISVSKDGAVQYWERCKNLYQEIVTLRRNITKSTDWETSIPTIGIAVRLKWATLSPSMQLLAYRAIGDPQVWIWNLATDKRTKTARDRMNRYGRQNSGPVEFSPDSRLLALVYFKILEICDVGTGSQKLLLEHDHSVDAIAFSPCGRIIASSAQEKIQLWDLETGASEITLIEDGTVSALAFTPDGSTLASPQHLWDTTKPQEHEVSGGDSQCITRIVSSLDGKLLASASRDKTIRIWNTSTLVCQCTFPWDAKDILELSFSPDSEFLASWSEDKQLCVWSVMSGARQEEFPSSISDVAYSPNGQVAASLYWPEFGDEVALWETATGRCLRILDDIPKFVESKETGLRRRTELIKVSGVQSTTLPIAEPAVLLQPPELTSITTRYSSIIISPDGHIVVGICSIGGRLELWDTCTGKQRQRPSIDSTVKNILFSPDSQLIAALGYYAVFLWCITSFELPQILPIKAKTAEFFSDGKLLVVAGSEVTVWDVATGSRQYTLGDLEGTPTALCVAPDSKMIAVSSTDQLVRVWNVISRPMTHFTLSQKETVTTIAFSPDGKFLATASEHGLIRLWGTSSSTQPRWTVRQEGLIRAIKVLPNELLVSVSDLPPFFNLWNDMRLRVHRYRTISTTTEKLLERVPCDIGLSYDENWIMQGSENLLWVPPQYRPLDGSVKGWVSGNSATIFIGSVSGHVIKFQSV</sequence>
<dbReference type="SUPFAM" id="SSF48403">
    <property type="entry name" value="Ankyrin repeat"/>
    <property type="match status" value="1"/>
</dbReference>
<accession>A0A8H5UAR5</accession>
<evidence type="ECO:0000256" key="1">
    <source>
        <dbReference type="ARBA" id="ARBA00022574"/>
    </source>
</evidence>
<dbReference type="PROSITE" id="PS50294">
    <property type="entry name" value="WD_REPEATS_REGION"/>
    <property type="match status" value="2"/>
</dbReference>
<dbReference type="InterPro" id="IPR015943">
    <property type="entry name" value="WD40/YVTN_repeat-like_dom_sf"/>
</dbReference>
<dbReference type="Pfam" id="PF24883">
    <property type="entry name" value="NPHP3_N"/>
    <property type="match status" value="1"/>
</dbReference>
<dbReference type="InterPro" id="IPR035994">
    <property type="entry name" value="Nucleoside_phosphorylase_sf"/>
</dbReference>
<dbReference type="SMART" id="SM00320">
    <property type="entry name" value="WD40"/>
    <property type="match status" value="10"/>
</dbReference>
<protein>
    <submittedName>
        <fullName evidence="7">G beta WD-40 repeats containing protein</fullName>
    </submittedName>
</protein>
<feature type="region of interest" description="Disordered" evidence="4">
    <location>
        <begin position="327"/>
        <end position="348"/>
    </location>
</feature>
<evidence type="ECO:0000259" key="5">
    <source>
        <dbReference type="Pfam" id="PF01048"/>
    </source>
</evidence>
<comment type="caution">
    <text evidence="7">The sequence shown here is derived from an EMBL/GenBank/DDBJ whole genome shotgun (WGS) entry which is preliminary data.</text>
</comment>
<dbReference type="Proteomes" id="UP000572754">
    <property type="component" value="Unassembled WGS sequence"/>
</dbReference>
<dbReference type="SUPFAM" id="SSF53167">
    <property type="entry name" value="Purine and uridine phosphorylases"/>
    <property type="match status" value="1"/>
</dbReference>
<dbReference type="SUPFAM" id="SSF50978">
    <property type="entry name" value="WD40 repeat-like"/>
    <property type="match status" value="2"/>
</dbReference>
<evidence type="ECO:0000256" key="4">
    <source>
        <dbReference type="SAM" id="MobiDB-lite"/>
    </source>
</evidence>
<dbReference type="PANTHER" id="PTHR46082">
    <property type="entry name" value="ATP/GTP-BINDING PROTEIN-RELATED"/>
    <property type="match status" value="1"/>
</dbReference>
<dbReference type="Pfam" id="PF01048">
    <property type="entry name" value="PNP_UDP_1"/>
    <property type="match status" value="1"/>
</dbReference>
<dbReference type="PROSITE" id="PS50082">
    <property type="entry name" value="WD_REPEATS_2"/>
    <property type="match status" value="6"/>
</dbReference>
<dbReference type="InterPro" id="IPR001680">
    <property type="entry name" value="WD40_rpt"/>
</dbReference>
<dbReference type="InterPro" id="IPR000845">
    <property type="entry name" value="Nucleoside_phosphorylase_d"/>
</dbReference>
<evidence type="ECO:0000256" key="3">
    <source>
        <dbReference type="PROSITE-ProRule" id="PRU00221"/>
    </source>
</evidence>
<dbReference type="InterPro" id="IPR036322">
    <property type="entry name" value="WD40_repeat_dom_sf"/>
</dbReference>
<gene>
    <name evidence="7" type="ORF">FCIRC_3850</name>
</gene>
<organism evidence="7 8">
    <name type="scientific">Fusarium circinatum</name>
    <name type="common">Pitch canker fungus</name>
    <name type="synonym">Gibberella circinata</name>
    <dbReference type="NCBI Taxonomy" id="48490"/>
    <lineage>
        <taxon>Eukaryota</taxon>
        <taxon>Fungi</taxon>
        <taxon>Dikarya</taxon>
        <taxon>Ascomycota</taxon>
        <taxon>Pezizomycotina</taxon>
        <taxon>Sordariomycetes</taxon>
        <taxon>Hypocreomycetidae</taxon>
        <taxon>Hypocreales</taxon>
        <taxon>Nectriaceae</taxon>
        <taxon>Fusarium</taxon>
        <taxon>Fusarium fujikuroi species complex</taxon>
    </lineage>
</organism>
<feature type="repeat" description="WD" evidence="3">
    <location>
        <begin position="1953"/>
        <end position="1984"/>
    </location>
</feature>
<dbReference type="EMBL" id="JAAQPE010000126">
    <property type="protein sequence ID" value="KAF5684507.1"/>
    <property type="molecule type" value="Genomic_DNA"/>
</dbReference>
<reference evidence="8" key="1">
    <citation type="journal article" date="2020" name="BMC Genomics">
        <title>Correction to: Identification and distribution of gene clusters required for synthesis of sphingolipid metabolism inhibitors in diverse species of the filamentous fungus Fusarium.</title>
        <authorList>
            <person name="Kim H.S."/>
            <person name="Lohmar J.M."/>
            <person name="Busman M."/>
            <person name="Brown D.W."/>
            <person name="Naumann T.A."/>
            <person name="Divon H.H."/>
            <person name="Lysoe E."/>
            <person name="Uhlig S."/>
            <person name="Proctor R.H."/>
        </authorList>
    </citation>
    <scope>NUCLEOTIDE SEQUENCE [LARGE SCALE GENOMIC DNA]</scope>
    <source>
        <strain evidence="8">NRRL 25331</strain>
    </source>
</reference>
<feature type="domain" description="Nucleoside phosphorylase" evidence="5">
    <location>
        <begin position="386"/>
        <end position="680"/>
    </location>
</feature>
<dbReference type="Gene3D" id="1.25.40.20">
    <property type="entry name" value="Ankyrin repeat-containing domain"/>
    <property type="match status" value="1"/>
</dbReference>
<dbReference type="InterPro" id="IPR002110">
    <property type="entry name" value="Ankyrin_rpt"/>
</dbReference>
<dbReference type="GO" id="GO:0003824">
    <property type="term" value="F:catalytic activity"/>
    <property type="evidence" value="ECO:0007669"/>
    <property type="project" value="InterPro"/>
</dbReference>
<dbReference type="InterPro" id="IPR056884">
    <property type="entry name" value="NPHP3-like_N"/>
</dbReference>
<dbReference type="Gene3D" id="2.130.10.10">
    <property type="entry name" value="YVTN repeat-like/Quinoprotein amine dehydrogenase"/>
    <property type="match status" value="5"/>
</dbReference>
<dbReference type="SUPFAM" id="SSF52540">
    <property type="entry name" value="P-loop containing nucleoside triphosphate hydrolases"/>
    <property type="match status" value="1"/>
</dbReference>
<dbReference type="InterPro" id="IPR053137">
    <property type="entry name" value="NLR-like"/>
</dbReference>
<dbReference type="PROSITE" id="PS00678">
    <property type="entry name" value="WD_REPEATS_1"/>
    <property type="match status" value="2"/>
</dbReference>
<feature type="repeat" description="WD" evidence="3">
    <location>
        <begin position="1919"/>
        <end position="1944"/>
    </location>
</feature>
<dbReference type="PANTHER" id="PTHR46082:SF11">
    <property type="entry name" value="AAA+ ATPASE DOMAIN-CONTAINING PROTEIN-RELATED"/>
    <property type="match status" value="1"/>
</dbReference>
<dbReference type="Gene3D" id="3.40.50.1580">
    <property type="entry name" value="Nucleoside phosphorylase domain"/>
    <property type="match status" value="1"/>
</dbReference>
<dbReference type="SMART" id="SM00248">
    <property type="entry name" value="ANK"/>
    <property type="match status" value="5"/>
</dbReference>
<keyword evidence="8" id="KW-1185">Reference proteome</keyword>
<evidence type="ECO:0000256" key="2">
    <source>
        <dbReference type="ARBA" id="ARBA00022737"/>
    </source>
</evidence>
<dbReference type="Gene3D" id="3.40.50.300">
    <property type="entry name" value="P-loop containing nucleotide triphosphate hydrolases"/>
    <property type="match status" value="1"/>
</dbReference>
<dbReference type="Pfam" id="PF00400">
    <property type="entry name" value="WD40"/>
    <property type="match status" value="6"/>
</dbReference>
<dbReference type="InterPro" id="IPR019775">
    <property type="entry name" value="WD40_repeat_CS"/>
</dbReference>
<dbReference type="InterPro" id="IPR027417">
    <property type="entry name" value="P-loop_NTPase"/>
</dbReference>
<dbReference type="InterPro" id="IPR036770">
    <property type="entry name" value="Ankyrin_rpt-contain_sf"/>
</dbReference>
<feature type="domain" description="Nephrocystin 3-like N-terminal" evidence="6">
    <location>
        <begin position="762"/>
        <end position="924"/>
    </location>
</feature>
<feature type="repeat" description="WD" evidence="3">
    <location>
        <begin position="1543"/>
        <end position="1583"/>
    </location>
</feature>